<dbReference type="AlphaFoldDB" id="A0AB37CX95"/>
<dbReference type="Proteomes" id="UP000325778">
    <property type="component" value="Chromosome"/>
</dbReference>
<evidence type="ECO:0008006" key="3">
    <source>
        <dbReference type="Google" id="ProtNLM"/>
    </source>
</evidence>
<organism evidence="1 2">
    <name type="scientific">Acinetobacter nosocomialis</name>
    <dbReference type="NCBI Taxonomy" id="106654"/>
    <lineage>
        <taxon>Bacteria</taxon>
        <taxon>Pseudomonadati</taxon>
        <taxon>Pseudomonadota</taxon>
        <taxon>Gammaproteobacteria</taxon>
        <taxon>Moraxellales</taxon>
        <taxon>Moraxellaceae</taxon>
        <taxon>Acinetobacter</taxon>
        <taxon>Acinetobacter calcoaceticus/baumannii complex</taxon>
    </lineage>
</organism>
<proteinExistence type="predicted"/>
<sequence length="146" mass="16530">MAGGTRIVINDKGISLITGGKFEVKAGQHIFNDGQRVKAELPNLPVVNEINNYTNKWDFYDLFYKSNFSNVKYKLINNKNNTYISGTLDEHGRTQRINTSTNEGYDMLIGIDEGWTVSVETGNEDDEHDYECKCGSHENHEYGGEI</sequence>
<protein>
    <recommendedName>
        <fullName evidence="3">DUF2345 domain-containing protein</fullName>
    </recommendedName>
</protein>
<dbReference type="RefSeq" id="WP_002052675.1">
    <property type="nucleotide sequence ID" value="NZ_CABMHW010000001.1"/>
</dbReference>
<evidence type="ECO:0000313" key="1">
    <source>
        <dbReference type="EMBL" id="QGA44804.1"/>
    </source>
</evidence>
<reference evidence="1 2" key="1">
    <citation type="journal article" date="2021" name="MSphere">
        <title>Complete Genome Sequencing of Acinetobacter baumannii AC1633 and Acinetobacter nosocomialis AC1530 Unveils a Large Multidrug-Resistant Plasmid Encoding the NDM-1 and OXA-58 Carbapenemases.</title>
        <authorList>
            <person name="Alattraqchi A.G."/>
            <person name="Mohd Rani F."/>
            <person name="A. Rahman N.I."/>
            <person name="Ismail S."/>
            <person name="Cleary D.W."/>
            <person name="Clarke S.C."/>
            <person name="Yeo C.C."/>
        </authorList>
    </citation>
    <scope>NUCLEOTIDE SEQUENCE [LARGE SCALE GENOMIC DNA]</scope>
    <source>
        <strain evidence="1 2">AC1530</strain>
    </source>
</reference>
<evidence type="ECO:0000313" key="2">
    <source>
        <dbReference type="Proteomes" id="UP000325778"/>
    </source>
</evidence>
<name>A0AB37CX95_ACINO</name>
<accession>A0AB37CX95</accession>
<dbReference type="EMBL" id="CP045560">
    <property type="protein sequence ID" value="QGA44804.1"/>
    <property type="molecule type" value="Genomic_DNA"/>
</dbReference>
<gene>
    <name evidence="1" type="ORF">GD578_13655</name>
</gene>